<feature type="compositionally biased region" description="Basic and acidic residues" evidence="1">
    <location>
        <begin position="212"/>
        <end position="228"/>
    </location>
</feature>
<feature type="compositionally biased region" description="Basic and acidic residues" evidence="1">
    <location>
        <begin position="484"/>
        <end position="495"/>
    </location>
</feature>
<feature type="compositionally biased region" description="Basic and acidic residues" evidence="1">
    <location>
        <begin position="339"/>
        <end position="349"/>
    </location>
</feature>
<feature type="compositionally biased region" description="Polar residues" evidence="1">
    <location>
        <begin position="323"/>
        <end position="332"/>
    </location>
</feature>
<proteinExistence type="predicted"/>
<reference evidence="2 3" key="1">
    <citation type="submission" date="2021-05" db="EMBL/GenBank/DDBJ databases">
        <authorList>
            <person name="Zahm M."/>
            <person name="Klopp C."/>
            <person name="Cabau C."/>
            <person name="Kuhl H."/>
            <person name="Suciu R."/>
            <person name="Ciorpac M."/>
            <person name="Holostenco D."/>
            <person name="Gessner J."/>
            <person name="Wuertz S."/>
            <person name="Hohne C."/>
            <person name="Stock M."/>
            <person name="Gislard M."/>
            <person name="Lluch J."/>
            <person name="Milhes M."/>
            <person name="Lampietro C."/>
            <person name="Lopez Roques C."/>
            <person name="Donnadieu C."/>
            <person name="Du K."/>
            <person name="Schartl M."/>
            <person name="Guiguen Y."/>
        </authorList>
    </citation>
    <scope>NUCLEOTIDE SEQUENCE [LARGE SCALE GENOMIC DNA]</scope>
    <source>
        <strain evidence="2">Hh-F2</strain>
        <tissue evidence="2">Blood</tissue>
    </source>
</reference>
<evidence type="ECO:0000313" key="3">
    <source>
        <dbReference type="Proteomes" id="UP001369086"/>
    </source>
</evidence>
<keyword evidence="3" id="KW-1185">Reference proteome</keyword>
<feature type="compositionally biased region" description="Basic and acidic residues" evidence="1">
    <location>
        <begin position="165"/>
        <end position="180"/>
    </location>
</feature>
<protein>
    <submittedName>
        <fullName evidence="2">Fibrous sheath CABYR-binding protein-like</fullName>
    </submittedName>
</protein>
<feature type="compositionally biased region" description="Polar residues" evidence="1">
    <location>
        <begin position="306"/>
        <end position="315"/>
    </location>
</feature>
<comment type="caution">
    <text evidence="2">The sequence shown here is derived from an EMBL/GenBank/DDBJ whole genome shotgun (WGS) entry which is preliminary data.</text>
</comment>
<feature type="region of interest" description="Disordered" evidence="1">
    <location>
        <begin position="1"/>
        <end position="21"/>
    </location>
</feature>
<dbReference type="Proteomes" id="UP001369086">
    <property type="component" value="Unassembled WGS sequence"/>
</dbReference>
<evidence type="ECO:0000313" key="2">
    <source>
        <dbReference type="EMBL" id="KAK6466445.1"/>
    </source>
</evidence>
<organism evidence="2 3">
    <name type="scientific">Huso huso</name>
    <name type="common">Beluga</name>
    <name type="synonym">Acipenser huso</name>
    <dbReference type="NCBI Taxonomy" id="61971"/>
    <lineage>
        <taxon>Eukaryota</taxon>
        <taxon>Metazoa</taxon>
        <taxon>Chordata</taxon>
        <taxon>Craniata</taxon>
        <taxon>Vertebrata</taxon>
        <taxon>Euteleostomi</taxon>
        <taxon>Actinopterygii</taxon>
        <taxon>Chondrostei</taxon>
        <taxon>Acipenseriformes</taxon>
        <taxon>Acipenseridae</taxon>
        <taxon>Huso</taxon>
    </lineage>
</organism>
<feature type="region of interest" description="Disordered" evidence="1">
    <location>
        <begin position="426"/>
        <end position="511"/>
    </location>
</feature>
<feature type="region of interest" description="Disordered" evidence="1">
    <location>
        <begin position="165"/>
        <end position="410"/>
    </location>
</feature>
<gene>
    <name evidence="2" type="ORF">HHUSO_G36118</name>
</gene>
<evidence type="ECO:0000256" key="1">
    <source>
        <dbReference type="SAM" id="MobiDB-lite"/>
    </source>
</evidence>
<feature type="region of interest" description="Disordered" evidence="1">
    <location>
        <begin position="43"/>
        <end position="84"/>
    </location>
</feature>
<feature type="compositionally biased region" description="Basic and acidic residues" evidence="1">
    <location>
        <begin position="245"/>
        <end position="279"/>
    </location>
</feature>
<feature type="compositionally biased region" description="Polar residues" evidence="1">
    <location>
        <begin position="426"/>
        <end position="475"/>
    </location>
</feature>
<feature type="compositionally biased region" description="Polar residues" evidence="1">
    <location>
        <begin position="185"/>
        <end position="203"/>
    </location>
</feature>
<sequence length="672" mass="75809">MDNGADSRQLNNSLNADNGAIGVAPSIHANTVTSNLNINIYQNAGAEKRKDTDHEEEPEKKKPKPLSEPEPEDTVDSGPALTEYSLSKMEEYADRNRESLIGLLDNEDGLQKKKKKLKSMKLKKFLNWNCGKVRKINKDFGRFVSQSKFPWSEVESFLFEKVGKSAERGRVEVDETRGDDWDSSGYFSSMNTEDSRSSSTLTQPAPAPPLEEDLRKNHLPEEREDRELSQGLQTGPAPSASSSAEDPRDTAEEPSRDTAEEPSRDTAEDPRDTAEEPSRDTAPGATQREITAEEMQVIRVKEEITDTQPGQLNENETQDDLLETNTAMQPTPTVLRKNHLPEEREDRELSQGLQIGPAPRARRMMMIPKEGIYDSDNAAGEELSAQTQLKEESTEIPVGQLAPSAERMERINSREHMQDPSLQLNHEAGQQQPTEPSLQLNHEAGQQQPTEPSLQLNHEAGQQQPTGTLPYSSNWAGIPATGESEERNQQNEKGAKKQTTAKPRARKDKAAEEECWNKAFKKWLEHTAQSLAKKEGKTVDEVKKQIESDSEVTFIDNCQHAEFTCLTARECIVFEHEGERIMVHIDKRDKCLTKKGKDIKEGFMFQLQYTMWILGDIKGTHVVFSDAEEIKKYKFNEASLEEFHVNFPQIINKVFLPAIALYKQAQRARAFH</sequence>
<feature type="compositionally biased region" description="Polar residues" evidence="1">
    <location>
        <begin position="1"/>
        <end position="16"/>
    </location>
</feature>
<accession>A0ABR0Y226</accession>
<feature type="compositionally biased region" description="Basic and acidic residues" evidence="1">
    <location>
        <begin position="46"/>
        <end position="60"/>
    </location>
</feature>
<dbReference type="EMBL" id="JAHFZB010000056">
    <property type="protein sequence ID" value="KAK6466445.1"/>
    <property type="molecule type" value="Genomic_DNA"/>
</dbReference>
<name>A0ABR0Y226_HUSHU</name>